<protein>
    <submittedName>
        <fullName evidence="1">Uncharacterized protein</fullName>
    </submittedName>
</protein>
<dbReference type="Proteomes" id="UP001322277">
    <property type="component" value="Chromosome 6"/>
</dbReference>
<name>A0AAX4IPD2_9PEZI</name>
<dbReference type="AlphaFoldDB" id="A0AAX4IPD2"/>
<proteinExistence type="predicted"/>
<sequence length="120" mass="13845">MSAEFRVNDTSKSYRDCFVIEYLADTLCAGEGVEISERYPEAVVQELYEGPRKCQCCINWMTERPHDVDLTEVEKKTMGMKPAILWSSDVQSVQAKTKRFEKAIVEEQDKTVNKILVTMR</sequence>
<dbReference type="KEGG" id="cdet:87946341"/>
<dbReference type="GeneID" id="87946341"/>
<evidence type="ECO:0000313" key="2">
    <source>
        <dbReference type="Proteomes" id="UP001322277"/>
    </source>
</evidence>
<accession>A0AAX4IPD2</accession>
<gene>
    <name evidence="1" type="ORF">CDEST_09839</name>
</gene>
<evidence type="ECO:0000313" key="1">
    <source>
        <dbReference type="EMBL" id="WQF84825.1"/>
    </source>
</evidence>
<dbReference type="EMBL" id="CP137310">
    <property type="protein sequence ID" value="WQF84825.1"/>
    <property type="molecule type" value="Genomic_DNA"/>
</dbReference>
<organism evidence="1 2">
    <name type="scientific">Colletotrichum destructivum</name>
    <dbReference type="NCBI Taxonomy" id="34406"/>
    <lineage>
        <taxon>Eukaryota</taxon>
        <taxon>Fungi</taxon>
        <taxon>Dikarya</taxon>
        <taxon>Ascomycota</taxon>
        <taxon>Pezizomycotina</taxon>
        <taxon>Sordariomycetes</taxon>
        <taxon>Hypocreomycetidae</taxon>
        <taxon>Glomerellales</taxon>
        <taxon>Glomerellaceae</taxon>
        <taxon>Colletotrichum</taxon>
        <taxon>Colletotrichum destructivum species complex</taxon>
    </lineage>
</organism>
<reference evidence="2" key="1">
    <citation type="journal article" date="2023" name="bioRxiv">
        <title>Complete genome of the Medicago anthracnose fungus, Colletotrichum destructivum, reveals a mini-chromosome-like region within a core chromosome.</title>
        <authorList>
            <person name="Lapalu N."/>
            <person name="Simon A."/>
            <person name="Lu A."/>
            <person name="Plaumann P.-L."/>
            <person name="Amselem J."/>
            <person name="Pigne S."/>
            <person name="Auger A."/>
            <person name="Koch C."/>
            <person name="Dallery J.-F."/>
            <person name="O'Connell R.J."/>
        </authorList>
    </citation>
    <scope>NUCLEOTIDE SEQUENCE [LARGE SCALE GENOMIC DNA]</scope>
    <source>
        <strain evidence="2">CBS 520.97</strain>
    </source>
</reference>
<dbReference type="RefSeq" id="XP_062782048.1">
    <property type="nucleotide sequence ID" value="XM_062925997.1"/>
</dbReference>
<keyword evidence="2" id="KW-1185">Reference proteome</keyword>